<proteinExistence type="predicted"/>
<comment type="subcellular location">
    <subcellularLocation>
        <location evidence="1">Membrane</location>
        <topology evidence="1">Multi-pass membrane protein</topology>
    </subcellularLocation>
</comment>
<dbReference type="EMBL" id="JAULSN010000007">
    <property type="protein sequence ID" value="KAK3367045.1"/>
    <property type="molecule type" value="Genomic_DNA"/>
</dbReference>
<dbReference type="Proteomes" id="UP001287356">
    <property type="component" value="Unassembled WGS sequence"/>
</dbReference>
<feature type="transmembrane region" description="Helical" evidence="5">
    <location>
        <begin position="72"/>
        <end position="92"/>
    </location>
</feature>
<evidence type="ECO:0000256" key="3">
    <source>
        <dbReference type="ARBA" id="ARBA00022989"/>
    </source>
</evidence>
<keyword evidence="3 5" id="KW-1133">Transmembrane helix</keyword>
<dbReference type="InterPro" id="IPR007568">
    <property type="entry name" value="RTA1"/>
</dbReference>
<keyword evidence="7" id="KW-1185">Reference proteome</keyword>
<keyword evidence="4 5" id="KW-0472">Membrane</keyword>
<gene>
    <name evidence="6" type="ORF">B0T24DRAFT_379151</name>
</gene>
<feature type="transmembrane region" description="Helical" evidence="5">
    <location>
        <begin position="104"/>
        <end position="125"/>
    </location>
</feature>
<feature type="transmembrane region" description="Helical" evidence="5">
    <location>
        <begin position="234"/>
        <end position="255"/>
    </location>
</feature>
<dbReference type="PANTHER" id="PTHR31465">
    <property type="entry name" value="PROTEIN RTA1-RELATED"/>
    <property type="match status" value="1"/>
</dbReference>
<reference evidence="6" key="1">
    <citation type="journal article" date="2023" name="Mol. Phylogenet. Evol.">
        <title>Genome-scale phylogeny and comparative genomics of the fungal order Sordariales.</title>
        <authorList>
            <person name="Hensen N."/>
            <person name="Bonometti L."/>
            <person name="Westerberg I."/>
            <person name="Brannstrom I.O."/>
            <person name="Guillou S."/>
            <person name="Cros-Aarteil S."/>
            <person name="Calhoun S."/>
            <person name="Haridas S."/>
            <person name="Kuo A."/>
            <person name="Mondo S."/>
            <person name="Pangilinan J."/>
            <person name="Riley R."/>
            <person name="LaButti K."/>
            <person name="Andreopoulos B."/>
            <person name="Lipzen A."/>
            <person name="Chen C."/>
            <person name="Yan M."/>
            <person name="Daum C."/>
            <person name="Ng V."/>
            <person name="Clum A."/>
            <person name="Steindorff A."/>
            <person name="Ohm R.A."/>
            <person name="Martin F."/>
            <person name="Silar P."/>
            <person name="Natvig D.O."/>
            <person name="Lalanne C."/>
            <person name="Gautier V."/>
            <person name="Ament-Velasquez S.L."/>
            <person name="Kruys A."/>
            <person name="Hutchinson M.I."/>
            <person name="Powell A.J."/>
            <person name="Barry K."/>
            <person name="Miller A.N."/>
            <person name="Grigoriev I.V."/>
            <person name="Debuchy R."/>
            <person name="Gladieux P."/>
            <person name="Hiltunen Thoren M."/>
            <person name="Johannesson H."/>
        </authorList>
    </citation>
    <scope>NUCLEOTIDE SEQUENCE</scope>
    <source>
        <strain evidence="6">CBS 958.72</strain>
    </source>
</reference>
<feature type="transmembrane region" description="Helical" evidence="5">
    <location>
        <begin position="188"/>
        <end position="207"/>
    </location>
</feature>
<dbReference type="PANTHER" id="PTHR31465:SF7">
    <property type="entry name" value="SPHINGOID LONG-CHAIN BASE TRANSPORTER RSB1"/>
    <property type="match status" value="1"/>
</dbReference>
<name>A0AAE0K003_9PEZI</name>
<dbReference type="GO" id="GO:0005886">
    <property type="term" value="C:plasma membrane"/>
    <property type="evidence" value="ECO:0007669"/>
    <property type="project" value="TreeGrafter"/>
</dbReference>
<protein>
    <submittedName>
        <fullName evidence="6">RTA1 like protein-domain-containing protein</fullName>
    </submittedName>
</protein>
<evidence type="ECO:0000256" key="2">
    <source>
        <dbReference type="ARBA" id="ARBA00022692"/>
    </source>
</evidence>
<keyword evidence="2 5" id="KW-0812">Transmembrane</keyword>
<evidence type="ECO:0000256" key="1">
    <source>
        <dbReference type="ARBA" id="ARBA00004141"/>
    </source>
</evidence>
<evidence type="ECO:0000313" key="6">
    <source>
        <dbReference type="EMBL" id="KAK3367045.1"/>
    </source>
</evidence>
<feature type="transmembrane region" description="Helical" evidence="5">
    <location>
        <begin position="42"/>
        <end position="65"/>
    </location>
</feature>
<dbReference type="AlphaFoldDB" id="A0AAE0K003"/>
<accession>A0AAE0K003</accession>
<evidence type="ECO:0000313" key="7">
    <source>
        <dbReference type="Proteomes" id="UP001287356"/>
    </source>
</evidence>
<feature type="transmembrane region" description="Helical" evidence="5">
    <location>
        <begin position="146"/>
        <end position="168"/>
    </location>
</feature>
<evidence type="ECO:0000256" key="5">
    <source>
        <dbReference type="SAM" id="Phobius"/>
    </source>
</evidence>
<sequence>MADGDRTPPPNGYETWGEFCASDPTNLICVDVDSNYEYKPSLVANSLFAALLGLSMLGFIVTYAVTRRGTAFTVAFVLGTLTEVIGYAGRIISHGNVWDQNGFLIQIICLTIAPAFLAAGIYLCLRRIVYVFGAENSRISPVMYTRFFIPCDVISLVLQAAGGALASIADNDQRDLLNAGNNTMIAGLSFQVFTLLIFIVVSVDFGLNVMRRHRKLGEASLNQSEMAVRLRGAWTFRAVLGALALATICIFWRSVFRVAELSGGWSGPLMGREDLFIGFEGVMIVVACFVLNVFHPSIFARDIMARGFGNLTKTGAKPGHQKVDSYDRAYLSPGSSDAEALPMGNVATQAPAGYASSHRA</sequence>
<reference evidence="6" key="2">
    <citation type="submission" date="2023-06" db="EMBL/GenBank/DDBJ databases">
        <authorList>
            <consortium name="Lawrence Berkeley National Laboratory"/>
            <person name="Haridas S."/>
            <person name="Hensen N."/>
            <person name="Bonometti L."/>
            <person name="Westerberg I."/>
            <person name="Brannstrom I.O."/>
            <person name="Guillou S."/>
            <person name="Cros-Aarteil S."/>
            <person name="Calhoun S."/>
            <person name="Kuo A."/>
            <person name="Mondo S."/>
            <person name="Pangilinan J."/>
            <person name="Riley R."/>
            <person name="Labutti K."/>
            <person name="Andreopoulos B."/>
            <person name="Lipzen A."/>
            <person name="Chen C."/>
            <person name="Yanf M."/>
            <person name="Daum C."/>
            <person name="Ng V."/>
            <person name="Clum A."/>
            <person name="Steindorff A."/>
            <person name="Ohm R."/>
            <person name="Martin F."/>
            <person name="Silar P."/>
            <person name="Natvig D."/>
            <person name="Lalanne C."/>
            <person name="Gautier V."/>
            <person name="Ament-Velasquez S.L."/>
            <person name="Kruys A."/>
            <person name="Hutchinson M.I."/>
            <person name="Powell A.J."/>
            <person name="Barry K."/>
            <person name="Miller A.N."/>
            <person name="Grigoriev I.V."/>
            <person name="Debuchy R."/>
            <person name="Gladieux P."/>
            <person name="Thoren M.H."/>
            <person name="Johannesson H."/>
        </authorList>
    </citation>
    <scope>NUCLEOTIDE SEQUENCE</scope>
    <source>
        <strain evidence="6">CBS 958.72</strain>
    </source>
</reference>
<organism evidence="6 7">
    <name type="scientific">Lasiosphaeria ovina</name>
    <dbReference type="NCBI Taxonomy" id="92902"/>
    <lineage>
        <taxon>Eukaryota</taxon>
        <taxon>Fungi</taxon>
        <taxon>Dikarya</taxon>
        <taxon>Ascomycota</taxon>
        <taxon>Pezizomycotina</taxon>
        <taxon>Sordariomycetes</taxon>
        <taxon>Sordariomycetidae</taxon>
        <taxon>Sordariales</taxon>
        <taxon>Lasiosphaeriaceae</taxon>
        <taxon>Lasiosphaeria</taxon>
    </lineage>
</organism>
<evidence type="ECO:0000256" key="4">
    <source>
        <dbReference type="ARBA" id="ARBA00023136"/>
    </source>
</evidence>
<dbReference type="GO" id="GO:0000324">
    <property type="term" value="C:fungal-type vacuole"/>
    <property type="evidence" value="ECO:0007669"/>
    <property type="project" value="TreeGrafter"/>
</dbReference>
<comment type="caution">
    <text evidence="6">The sequence shown here is derived from an EMBL/GenBank/DDBJ whole genome shotgun (WGS) entry which is preliminary data.</text>
</comment>
<feature type="transmembrane region" description="Helical" evidence="5">
    <location>
        <begin position="275"/>
        <end position="294"/>
    </location>
</feature>
<dbReference type="Pfam" id="PF04479">
    <property type="entry name" value="RTA1"/>
    <property type="match status" value="1"/>
</dbReference>